<evidence type="ECO:0000256" key="1">
    <source>
        <dbReference type="ARBA" id="ARBA00022491"/>
    </source>
</evidence>
<dbReference type="InterPro" id="IPR046335">
    <property type="entry name" value="LacI/GalR-like_sensor"/>
</dbReference>
<dbReference type="PROSITE" id="PS50943">
    <property type="entry name" value="HTH_CROC1"/>
    <property type="match status" value="1"/>
</dbReference>
<dbReference type="PANTHER" id="PTHR30146:SF148">
    <property type="entry name" value="HTH-TYPE TRANSCRIPTIONAL REPRESSOR PURR-RELATED"/>
    <property type="match status" value="1"/>
</dbReference>
<dbReference type="SUPFAM" id="SSF53822">
    <property type="entry name" value="Periplasmic binding protein-like I"/>
    <property type="match status" value="1"/>
</dbReference>
<dbReference type="KEGG" id="azz:DEW08_18420"/>
<dbReference type="GO" id="GO:0000976">
    <property type="term" value="F:transcription cis-regulatory region binding"/>
    <property type="evidence" value="ECO:0007669"/>
    <property type="project" value="TreeGrafter"/>
</dbReference>
<dbReference type="CDD" id="cd06267">
    <property type="entry name" value="PBP1_LacI_sugar_binding-like"/>
    <property type="match status" value="1"/>
</dbReference>
<feature type="domain" description="HTH cro/C1-type" evidence="6">
    <location>
        <begin position="12"/>
        <end position="56"/>
    </location>
</feature>
<accession>A0A2S2CUL6</accession>
<keyword evidence="4" id="KW-0804">Transcription</keyword>
<sequence length="333" mass="35895">MKTGRKSGGAVSLATIAEAANVSISTVSRIVNGQTHRASAQTAERVRQAIEELGYQPNQIGRALKQGKTRVVAMLTANLNNPVMSTIASATEAALRDIGYVMTLCDTHDREDLQDEYLQAMRAQAVQGYILVTNIRSPGLAEIVARKEPVVFACRRNPYKPGAFVGIDNLQAGAAAADYLWSHGCREPAVVFPANGSAVTEERVAGFCARMSALGVPASRITKAAAPGNFHLEVGYAAARTLPDGAPWPKGMLCVSDQIAYGVYRCARERNLRIPEDCLIVSIDGSELNSWIAPWLKSIQVPYRDFGLPIVEQLQTIWNGGEPGEVILPFSVD</sequence>
<dbReference type="GO" id="GO:0003700">
    <property type="term" value="F:DNA-binding transcription factor activity"/>
    <property type="evidence" value="ECO:0007669"/>
    <property type="project" value="TreeGrafter"/>
</dbReference>
<feature type="domain" description="HTH lacI-type" evidence="5">
    <location>
        <begin position="11"/>
        <end position="66"/>
    </location>
</feature>
<dbReference type="Gene3D" id="3.40.50.2300">
    <property type="match status" value="2"/>
</dbReference>
<evidence type="ECO:0000256" key="3">
    <source>
        <dbReference type="ARBA" id="ARBA00023125"/>
    </source>
</evidence>
<dbReference type="InterPro" id="IPR028082">
    <property type="entry name" value="Peripla_BP_I"/>
</dbReference>
<dbReference type="RefSeq" id="WP_109330027.1">
    <property type="nucleotide sequence ID" value="NZ_CP029354.1"/>
</dbReference>
<organism evidence="7 8">
    <name type="scientific">Azospirillum thermophilum</name>
    <dbReference type="NCBI Taxonomy" id="2202148"/>
    <lineage>
        <taxon>Bacteria</taxon>
        <taxon>Pseudomonadati</taxon>
        <taxon>Pseudomonadota</taxon>
        <taxon>Alphaproteobacteria</taxon>
        <taxon>Rhodospirillales</taxon>
        <taxon>Azospirillaceae</taxon>
        <taxon>Azospirillum</taxon>
    </lineage>
</organism>
<evidence type="ECO:0000313" key="7">
    <source>
        <dbReference type="EMBL" id="AWK88105.1"/>
    </source>
</evidence>
<dbReference type="SMART" id="SM00354">
    <property type="entry name" value="HTH_LACI"/>
    <property type="match status" value="1"/>
</dbReference>
<keyword evidence="2" id="KW-0805">Transcription regulation</keyword>
<protein>
    <submittedName>
        <fullName evidence="7">LacI family transcriptional regulator</fullName>
    </submittedName>
</protein>
<keyword evidence="8" id="KW-1185">Reference proteome</keyword>
<dbReference type="Pfam" id="PF00356">
    <property type="entry name" value="LacI"/>
    <property type="match status" value="1"/>
</dbReference>
<evidence type="ECO:0000313" key="8">
    <source>
        <dbReference type="Proteomes" id="UP000245629"/>
    </source>
</evidence>
<dbReference type="OrthoDB" id="7170131at2"/>
<dbReference type="AlphaFoldDB" id="A0A2S2CUL6"/>
<dbReference type="Gene3D" id="1.10.260.40">
    <property type="entry name" value="lambda repressor-like DNA-binding domains"/>
    <property type="match status" value="1"/>
</dbReference>
<name>A0A2S2CUL6_9PROT</name>
<reference evidence="8" key="1">
    <citation type="submission" date="2018-05" db="EMBL/GenBank/DDBJ databases">
        <title>Azospirillum thermophila sp. nov., a novel isolated from hot spring.</title>
        <authorList>
            <person name="Zhao Z."/>
        </authorList>
    </citation>
    <scope>NUCLEOTIDE SEQUENCE [LARGE SCALE GENOMIC DNA]</scope>
    <source>
        <strain evidence="8">CFH 70021</strain>
    </source>
</reference>
<evidence type="ECO:0000259" key="5">
    <source>
        <dbReference type="PROSITE" id="PS50932"/>
    </source>
</evidence>
<dbReference type="InterPro" id="IPR010982">
    <property type="entry name" value="Lambda_DNA-bd_dom_sf"/>
</dbReference>
<dbReference type="PROSITE" id="PS50932">
    <property type="entry name" value="HTH_LACI_2"/>
    <property type="match status" value="1"/>
</dbReference>
<evidence type="ECO:0000256" key="2">
    <source>
        <dbReference type="ARBA" id="ARBA00023015"/>
    </source>
</evidence>
<dbReference type="EMBL" id="CP029354">
    <property type="protein sequence ID" value="AWK88105.1"/>
    <property type="molecule type" value="Genomic_DNA"/>
</dbReference>
<gene>
    <name evidence="7" type="ORF">DEW08_18420</name>
</gene>
<dbReference type="Proteomes" id="UP000245629">
    <property type="component" value="Chromosome 3"/>
</dbReference>
<keyword evidence="3" id="KW-0238">DNA-binding</keyword>
<proteinExistence type="predicted"/>
<dbReference type="InterPro" id="IPR000843">
    <property type="entry name" value="HTH_LacI"/>
</dbReference>
<dbReference type="Pfam" id="PF13377">
    <property type="entry name" value="Peripla_BP_3"/>
    <property type="match status" value="1"/>
</dbReference>
<dbReference type="PANTHER" id="PTHR30146">
    <property type="entry name" value="LACI-RELATED TRANSCRIPTIONAL REPRESSOR"/>
    <property type="match status" value="1"/>
</dbReference>
<evidence type="ECO:0000259" key="6">
    <source>
        <dbReference type="PROSITE" id="PS50943"/>
    </source>
</evidence>
<dbReference type="CDD" id="cd01392">
    <property type="entry name" value="HTH_LacI"/>
    <property type="match status" value="1"/>
</dbReference>
<dbReference type="InterPro" id="IPR001387">
    <property type="entry name" value="Cro/C1-type_HTH"/>
</dbReference>
<keyword evidence="1" id="KW-0678">Repressor</keyword>
<dbReference type="SUPFAM" id="SSF47413">
    <property type="entry name" value="lambda repressor-like DNA-binding domains"/>
    <property type="match status" value="1"/>
</dbReference>
<evidence type="ECO:0000256" key="4">
    <source>
        <dbReference type="ARBA" id="ARBA00023163"/>
    </source>
</evidence>